<evidence type="ECO:0000259" key="2">
    <source>
        <dbReference type="Pfam" id="PF01523"/>
    </source>
</evidence>
<gene>
    <name evidence="5" type="ORF">DRP44_04475</name>
</gene>
<dbReference type="InterPro" id="IPR045570">
    <property type="entry name" value="Metalloprtase-TldD/E_cen_dom"/>
</dbReference>
<dbReference type="GO" id="GO:0006508">
    <property type="term" value="P:proteolysis"/>
    <property type="evidence" value="ECO:0007669"/>
    <property type="project" value="InterPro"/>
</dbReference>
<dbReference type="InterPro" id="IPR045569">
    <property type="entry name" value="Metalloprtase-TldD/E_C"/>
</dbReference>
<feature type="domain" description="Metalloprotease TldD/E central" evidence="4">
    <location>
        <begin position="144"/>
        <end position="209"/>
    </location>
</feature>
<evidence type="ECO:0000259" key="3">
    <source>
        <dbReference type="Pfam" id="PF19289"/>
    </source>
</evidence>
<evidence type="ECO:0000313" key="5">
    <source>
        <dbReference type="EMBL" id="RKX66282.1"/>
    </source>
</evidence>
<dbReference type="Pfam" id="PF19289">
    <property type="entry name" value="PmbA_TldD_3rd"/>
    <property type="match status" value="1"/>
</dbReference>
<sequence length="447" mass="49433">MYSENQIKDIGERILKLSKADETEVLIFANEQALSRFGENEITQNVAKDEIGLTVRIHHNNRVAKVSGNKSDDESLKKMLDNAMEIASLQKEDPNLLPMPEKQTYSAPVNSYFESTAKFNPKDRALAIRKITEMCAEKGLEAAGIFSNGVGAVCIMNSKGVYGFHRGTTANLSVTAIKGNNAGWAEKMVKDVAEIKAEEVAEVAIKKAIDGQNPIDIEPGKYTVILEPAAVTDFLSFMSYLGLGALPYIEKRSYFSDKAGQRVFSDNVTIVDDAYDKRSQGLPFDFEGMPRKRVTLIENGVFKNVVYDRKTAKIAGTETTGHSLPQPNSYGPMPMNLILKSGDKSVDEMIESTEKGLLITHFHYTNVVNPKEMVITGMTRDGVFLVENGKVTKAVKNMRFTESIPNMFNNIEMIGKETILHSAFFGGGFIVPGLKVNNFTFTSKTEF</sequence>
<evidence type="ECO:0000313" key="6">
    <source>
        <dbReference type="Proteomes" id="UP000282321"/>
    </source>
</evidence>
<reference evidence="5 6" key="1">
    <citation type="submission" date="2018-06" db="EMBL/GenBank/DDBJ databases">
        <title>Extensive metabolic versatility and redundancy in microbially diverse, dynamic hydrothermal sediments.</title>
        <authorList>
            <person name="Dombrowski N."/>
            <person name="Teske A."/>
            <person name="Baker B.J."/>
        </authorList>
    </citation>
    <scope>NUCLEOTIDE SEQUENCE [LARGE SCALE GENOMIC DNA]</scope>
    <source>
        <strain evidence="5">B35_G9</strain>
    </source>
</reference>
<dbReference type="Pfam" id="PF19290">
    <property type="entry name" value="PmbA_TldD_2nd"/>
    <property type="match status" value="1"/>
</dbReference>
<comment type="caution">
    <text evidence="5">The sequence shown here is derived from an EMBL/GenBank/DDBJ whole genome shotgun (WGS) entry which is preliminary data.</text>
</comment>
<feature type="domain" description="Metalloprotease TldD/E N-terminal" evidence="2">
    <location>
        <begin position="36"/>
        <end position="87"/>
    </location>
</feature>
<evidence type="ECO:0000256" key="1">
    <source>
        <dbReference type="ARBA" id="ARBA00005836"/>
    </source>
</evidence>
<dbReference type="InterPro" id="IPR036059">
    <property type="entry name" value="TldD/PmbA_sf"/>
</dbReference>
<dbReference type="PANTHER" id="PTHR43666">
    <property type="entry name" value="TLDD PROTEIN"/>
    <property type="match status" value="1"/>
</dbReference>
<name>A0A660SA98_UNCT6</name>
<evidence type="ECO:0008006" key="7">
    <source>
        <dbReference type="Google" id="ProtNLM"/>
    </source>
</evidence>
<dbReference type="InterPro" id="IPR002510">
    <property type="entry name" value="Metalloprtase-TldD/E_N"/>
</dbReference>
<dbReference type="PANTHER" id="PTHR43666:SF1">
    <property type="entry name" value="CONSERVED PROTEIN"/>
    <property type="match status" value="1"/>
</dbReference>
<comment type="similarity">
    <text evidence="1">Belongs to the peptidase U62 family.</text>
</comment>
<dbReference type="Pfam" id="PF01523">
    <property type="entry name" value="PmbA_TldD_1st"/>
    <property type="match status" value="1"/>
</dbReference>
<dbReference type="GO" id="GO:0008237">
    <property type="term" value="F:metallopeptidase activity"/>
    <property type="evidence" value="ECO:0007669"/>
    <property type="project" value="InterPro"/>
</dbReference>
<organism evidence="5 6">
    <name type="scientific">candidate division TA06 bacterium</name>
    <dbReference type="NCBI Taxonomy" id="2250710"/>
    <lineage>
        <taxon>Bacteria</taxon>
        <taxon>Bacteria division TA06</taxon>
    </lineage>
</organism>
<dbReference type="InterPro" id="IPR035068">
    <property type="entry name" value="TldD/PmbA_N"/>
</dbReference>
<feature type="domain" description="Metalloprotease TldD/E C-terminal" evidence="3">
    <location>
        <begin position="219"/>
        <end position="442"/>
    </location>
</feature>
<dbReference type="AlphaFoldDB" id="A0A660SA98"/>
<dbReference type="SUPFAM" id="SSF111283">
    <property type="entry name" value="Putative modulator of DNA gyrase, PmbA/TldD"/>
    <property type="match status" value="1"/>
</dbReference>
<proteinExistence type="inferred from homology"/>
<accession>A0A660SA98</accession>
<evidence type="ECO:0000259" key="4">
    <source>
        <dbReference type="Pfam" id="PF19290"/>
    </source>
</evidence>
<dbReference type="EMBL" id="QNBC01000049">
    <property type="protein sequence ID" value="RKX66282.1"/>
    <property type="molecule type" value="Genomic_DNA"/>
</dbReference>
<dbReference type="Proteomes" id="UP000282321">
    <property type="component" value="Unassembled WGS sequence"/>
</dbReference>
<protein>
    <recommendedName>
        <fullName evidence="7">TldD/PmbA family protein</fullName>
    </recommendedName>
</protein>
<dbReference type="Gene3D" id="3.30.2290.10">
    <property type="entry name" value="PmbA/TldD superfamily"/>
    <property type="match status" value="1"/>
</dbReference>